<organism evidence="2">
    <name type="scientific">uncultured Acetothermia bacterium</name>
    <dbReference type="NCBI Taxonomy" id="236499"/>
    <lineage>
        <taxon>Bacteria</taxon>
        <taxon>Candidatus Bipolaricaulota</taxon>
        <taxon>environmental samples</taxon>
    </lineage>
</organism>
<gene>
    <name evidence="2" type="ORF">HGMM_F01E02C17</name>
</gene>
<protein>
    <submittedName>
        <fullName evidence="2">Uncharacterized protein</fullName>
    </submittedName>
</protein>
<reference evidence="2" key="2">
    <citation type="journal article" date="2012" name="PLoS ONE">
        <title>A Deeply Branching Thermophilic Bacterium with an Ancient Acetyl-CoA Pathway Dominates a Subsurface Ecosystem.</title>
        <authorList>
            <person name="Takami H."/>
            <person name="Noguchi H."/>
            <person name="Takaki Y."/>
            <person name="Uchiyama I."/>
            <person name="Toyoda A."/>
            <person name="Nishi S."/>
            <person name="Chee G.-J."/>
            <person name="Arai W."/>
            <person name="Nunoura T."/>
            <person name="Itoh T."/>
            <person name="Hattori M."/>
            <person name="Takai K."/>
        </authorList>
    </citation>
    <scope>NUCLEOTIDE SEQUENCE</scope>
</reference>
<dbReference type="AlphaFoldDB" id="H5S8I8"/>
<evidence type="ECO:0000313" key="2">
    <source>
        <dbReference type="EMBL" id="BAL52474.1"/>
    </source>
</evidence>
<evidence type="ECO:0000256" key="1">
    <source>
        <dbReference type="SAM" id="MobiDB-lite"/>
    </source>
</evidence>
<dbReference type="EMBL" id="AP011629">
    <property type="protein sequence ID" value="BAL52474.1"/>
    <property type="molecule type" value="Genomic_DNA"/>
</dbReference>
<proteinExistence type="predicted"/>
<accession>H5S8I8</accession>
<reference evidence="2" key="1">
    <citation type="journal article" date="2005" name="Environ. Microbiol.">
        <title>Genetic and functional properties of uncultivated thermophilic crenarchaeotes from a subsurface gold mine as revealed by analysis of genome fragments.</title>
        <authorList>
            <person name="Nunoura T."/>
            <person name="Hirayama H."/>
            <person name="Takami H."/>
            <person name="Oida H."/>
            <person name="Nishi S."/>
            <person name="Shimamura S."/>
            <person name="Suzuki Y."/>
            <person name="Inagaki F."/>
            <person name="Takai K."/>
            <person name="Nealson K.H."/>
            <person name="Horikoshi K."/>
        </authorList>
    </citation>
    <scope>NUCLEOTIDE SEQUENCE</scope>
</reference>
<feature type="region of interest" description="Disordered" evidence="1">
    <location>
        <begin position="1"/>
        <end position="22"/>
    </location>
</feature>
<sequence length="71" mass="7940">MNKAVEEEHEHQAQSNRDKRDGAAALVAQEIARGELHEDPHDLIDAPIYSEGTDDVLLKTALENQEQATFE</sequence>
<name>H5S8I8_9BACT</name>